<name>A0A8X6N9Z8_NEPPI</name>
<sequence>MEELPSLKSLLSEVEEFCETHFKSTYKINYQGRFVVKLPIYRDINPLGETKSLAISKLLAMENKFKLDSEFEKEFKDFMKEYEEAGHMLPNKNLNSSKQEYFLFHHALQKKKKKIALQLNFELFLMGPENLRTQVCHISNPRWFQFIEKEITLHDFSDASESAYACAIYVVQRNDNGINKVTILAAKSKVVSLKAVSIPRLKLNGAFLFARLFSALINTLKDHVINFYACTDSQVVFSWLCSPSRNWKSFIANRTTEILDRIPQNRWRYVPTKKSPADMGSRGVSLKDLADCRLWWKALVSYHHQMWTGLINQF</sequence>
<protein>
    <submittedName>
        <fullName evidence="1">Uncharacterized protein</fullName>
    </submittedName>
</protein>
<dbReference type="AlphaFoldDB" id="A0A8X6N9Z8"/>
<accession>A0A8X6N9Z8</accession>
<dbReference type="Proteomes" id="UP000887013">
    <property type="component" value="Unassembled WGS sequence"/>
</dbReference>
<dbReference type="EMBL" id="BMAW01102198">
    <property type="protein sequence ID" value="GFT03179.1"/>
    <property type="molecule type" value="Genomic_DNA"/>
</dbReference>
<proteinExistence type="predicted"/>
<comment type="caution">
    <text evidence="1">The sequence shown here is derived from an EMBL/GenBank/DDBJ whole genome shotgun (WGS) entry which is preliminary data.</text>
</comment>
<reference evidence="1" key="1">
    <citation type="submission" date="2020-08" db="EMBL/GenBank/DDBJ databases">
        <title>Multicomponent nature underlies the extraordinary mechanical properties of spider dragline silk.</title>
        <authorList>
            <person name="Kono N."/>
            <person name="Nakamura H."/>
            <person name="Mori M."/>
            <person name="Yoshida Y."/>
            <person name="Ohtoshi R."/>
            <person name="Malay A.D."/>
            <person name="Moran D.A.P."/>
            <person name="Tomita M."/>
            <person name="Numata K."/>
            <person name="Arakawa K."/>
        </authorList>
    </citation>
    <scope>NUCLEOTIDE SEQUENCE</scope>
</reference>
<evidence type="ECO:0000313" key="1">
    <source>
        <dbReference type="EMBL" id="GFT03179.1"/>
    </source>
</evidence>
<organism evidence="1 2">
    <name type="scientific">Nephila pilipes</name>
    <name type="common">Giant wood spider</name>
    <name type="synonym">Nephila maculata</name>
    <dbReference type="NCBI Taxonomy" id="299642"/>
    <lineage>
        <taxon>Eukaryota</taxon>
        <taxon>Metazoa</taxon>
        <taxon>Ecdysozoa</taxon>
        <taxon>Arthropoda</taxon>
        <taxon>Chelicerata</taxon>
        <taxon>Arachnida</taxon>
        <taxon>Araneae</taxon>
        <taxon>Araneomorphae</taxon>
        <taxon>Entelegynae</taxon>
        <taxon>Araneoidea</taxon>
        <taxon>Nephilidae</taxon>
        <taxon>Nephila</taxon>
    </lineage>
</organism>
<dbReference type="Pfam" id="PF05380">
    <property type="entry name" value="Peptidase_A17"/>
    <property type="match status" value="1"/>
</dbReference>
<dbReference type="PANTHER" id="PTHR47331:SF1">
    <property type="entry name" value="GAG-LIKE PROTEIN"/>
    <property type="match status" value="1"/>
</dbReference>
<gene>
    <name evidence="1" type="primary">AVEN_78029_1</name>
    <name evidence="1" type="ORF">NPIL_305571</name>
</gene>
<dbReference type="InterPro" id="IPR008042">
    <property type="entry name" value="Retrotrans_Pao"/>
</dbReference>
<dbReference type="OrthoDB" id="6428963at2759"/>
<dbReference type="PANTHER" id="PTHR47331">
    <property type="entry name" value="PHD-TYPE DOMAIN-CONTAINING PROTEIN"/>
    <property type="match status" value="1"/>
</dbReference>
<evidence type="ECO:0000313" key="2">
    <source>
        <dbReference type="Proteomes" id="UP000887013"/>
    </source>
</evidence>
<keyword evidence="2" id="KW-1185">Reference proteome</keyword>